<dbReference type="CDD" id="cd00882">
    <property type="entry name" value="Ras_like_GTPase"/>
    <property type="match status" value="1"/>
</dbReference>
<evidence type="ECO:0000256" key="6">
    <source>
        <dbReference type="ARBA" id="ARBA00022692"/>
    </source>
</evidence>
<reference evidence="17" key="2">
    <citation type="submission" date="2015-01" db="EMBL/GenBank/DDBJ databases">
        <title>Evolutionary Origins and Diversification of the Mycorrhizal Mutualists.</title>
        <authorList>
            <consortium name="DOE Joint Genome Institute"/>
            <consortium name="Mycorrhizal Genomics Consortium"/>
            <person name="Kohler A."/>
            <person name="Kuo A."/>
            <person name="Nagy L.G."/>
            <person name="Floudas D."/>
            <person name="Copeland A."/>
            <person name="Barry K.W."/>
            <person name="Cichocki N."/>
            <person name="Veneault-Fourrey C."/>
            <person name="LaButti K."/>
            <person name="Lindquist E.A."/>
            <person name="Lipzen A."/>
            <person name="Lundell T."/>
            <person name="Morin E."/>
            <person name="Murat C."/>
            <person name="Riley R."/>
            <person name="Ohm R."/>
            <person name="Sun H."/>
            <person name="Tunlid A."/>
            <person name="Henrissat B."/>
            <person name="Grigoriev I.V."/>
            <person name="Hibbett D.S."/>
            <person name="Martin F."/>
        </authorList>
    </citation>
    <scope>NUCLEOTIDE SEQUENCE [LARGE SCALE GENOMIC DNA]</scope>
    <source>
        <strain evidence="17">F 1598</strain>
    </source>
</reference>
<keyword evidence="7" id="KW-0479">Metal-binding</keyword>
<gene>
    <name evidence="16" type="ORF">PILCRDRAFT_810854</name>
</gene>
<accession>A0A0C3G5N5</accession>
<keyword evidence="10" id="KW-0460">Magnesium</keyword>
<keyword evidence="6" id="KW-0812">Transmembrane</keyword>
<comment type="subcellular location">
    <subcellularLocation>
        <location evidence="2">Membrane</location>
        <topology evidence="2">Single-pass membrane protein</topology>
    </subcellularLocation>
    <subcellularLocation>
        <location evidence="14">Plastid</location>
        <location evidence="14">Chloroplast outer membrane</location>
    </subcellularLocation>
</comment>
<evidence type="ECO:0000313" key="16">
    <source>
        <dbReference type="EMBL" id="KIM91570.1"/>
    </source>
</evidence>
<dbReference type="PANTHER" id="PTHR10903">
    <property type="entry name" value="GTPASE, IMAP FAMILY MEMBER-RELATED"/>
    <property type="match status" value="1"/>
</dbReference>
<evidence type="ECO:0000256" key="5">
    <source>
        <dbReference type="ARBA" id="ARBA00022640"/>
    </source>
</evidence>
<dbReference type="InParanoid" id="A0A0C3G5N5"/>
<dbReference type="SUPFAM" id="SSF52540">
    <property type="entry name" value="P-loop containing nucleoside triphosphate hydrolases"/>
    <property type="match status" value="2"/>
</dbReference>
<dbReference type="Pfam" id="PF01926">
    <property type="entry name" value="MMR_HSR1"/>
    <property type="match status" value="2"/>
</dbReference>
<comment type="cofactor">
    <cofactor evidence="1">
        <name>Mg(2+)</name>
        <dbReference type="ChEBI" id="CHEBI:18420"/>
    </cofactor>
</comment>
<dbReference type="GO" id="GO:0015031">
    <property type="term" value="P:protein transport"/>
    <property type="evidence" value="ECO:0007669"/>
    <property type="project" value="UniProtKB-KW"/>
</dbReference>
<keyword evidence="3" id="KW-0813">Transport</keyword>
<keyword evidence="9" id="KW-1002">Plastid outer membrane</keyword>
<keyword evidence="4" id="KW-0150">Chloroplast</keyword>
<dbReference type="GO" id="GO:0016020">
    <property type="term" value="C:membrane"/>
    <property type="evidence" value="ECO:0007669"/>
    <property type="project" value="UniProtKB-SubCell"/>
</dbReference>
<keyword evidence="11" id="KW-0653">Protein transport</keyword>
<sequence length="515" mass="58955">MGLTGTGKSSFINMLTGYDIMNVSHGLSSCTAEVSMVRIDDVVLVDTPGFWHSNMTDREILSMIADWLVITYQREIKLAGILYFHSITNGRMSGELLTNLRVLEKLCGKHAFGNIILTTTMWDEIDETTGQEREKQLIGRYWKSMIGLGSTTVRYYRTRDSAWEILDKVLQSGHNRHAILLQKEMVDMERQLNETEAGRMLYTAFDKIRTVSREVPVVTKQVKLSDISQDDIIIVLIGPSGVGKSTFVDVTTGITDHPSQRSKPTIRAIRTSHPKNSHPVVLVDTPGFHDTSILNMDILKDIANWLTELHMKTIKLAGIIYLHRICDTRMCGSSCDILAMFQEFCGADAAPNVILATTMWSRVEEEEGSRREKQLMEEYWKWFLTNGSITARFLNTSESAWSIADSIIQKSRIHSLQVQDEMVRFHRRVNDTQAGTTLCETLRKALTRQMHDCRELQDVAQERNNAELVRELQMRYQKIREDYSRTYDDLPRTYDKISLVRQILLFLNSTNSRAP</sequence>
<reference evidence="16 17" key="1">
    <citation type="submission" date="2014-04" db="EMBL/GenBank/DDBJ databases">
        <authorList>
            <consortium name="DOE Joint Genome Institute"/>
            <person name="Kuo A."/>
            <person name="Tarkka M."/>
            <person name="Buscot F."/>
            <person name="Kohler A."/>
            <person name="Nagy L.G."/>
            <person name="Floudas D."/>
            <person name="Copeland A."/>
            <person name="Barry K.W."/>
            <person name="Cichocki N."/>
            <person name="Veneault-Fourrey C."/>
            <person name="LaButti K."/>
            <person name="Lindquist E.A."/>
            <person name="Lipzen A."/>
            <person name="Lundell T."/>
            <person name="Morin E."/>
            <person name="Murat C."/>
            <person name="Sun H."/>
            <person name="Tunlid A."/>
            <person name="Henrissat B."/>
            <person name="Grigoriev I.V."/>
            <person name="Hibbett D.S."/>
            <person name="Martin F."/>
            <person name="Nordberg H.P."/>
            <person name="Cantor M.N."/>
            <person name="Hua S.X."/>
        </authorList>
    </citation>
    <scope>NUCLEOTIDE SEQUENCE [LARGE SCALE GENOMIC DNA]</scope>
    <source>
        <strain evidence="16 17">F 1598</strain>
    </source>
</reference>
<dbReference type="Gene3D" id="3.40.50.300">
    <property type="entry name" value="P-loop containing nucleotide triphosphate hydrolases"/>
    <property type="match status" value="2"/>
</dbReference>
<dbReference type="GO" id="GO:0046872">
    <property type="term" value="F:metal ion binding"/>
    <property type="evidence" value="ECO:0007669"/>
    <property type="project" value="UniProtKB-KW"/>
</dbReference>
<keyword evidence="5" id="KW-0934">Plastid</keyword>
<keyword evidence="17" id="KW-1185">Reference proteome</keyword>
<dbReference type="HOGENOM" id="CLU_437514_0_0_1"/>
<evidence type="ECO:0000256" key="10">
    <source>
        <dbReference type="ARBA" id="ARBA00022842"/>
    </source>
</evidence>
<evidence type="ECO:0000313" key="17">
    <source>
        <dbReference type="Proteomes" id="UP000054166"/>
    </source>
</evidence>
<keyword evidence="8" id="KW-0378">Hydrolase</keyword>
<dbReference type="STRING" id="765440.A0A0C3G5N5"/>
<feature type="domain" description="G" evidence="15">
    <location>
        <begin position="1"/>
        <end position="64"/>
    </location>
</feature>
<dbReference type="InterPro" id="IPR027417">
    <property type="entry name" value="P-loop_NTPase"/>
</dbReference>
<protein>
    <recommendedName>
        <fullName evidence="15">G domain-containing protein</fullName>
    </recommendedName>
</protein>
<dbReference type="PANTHER" id="PTHR10903:SF135">
    <property type="entry name" value="TRANSLOCASE OF CHLOROPLAST 120, CHLOROPLASTIC-RELATED"/>
    <property type="match status" value="1"/>
</dbReference>
<name>A0A0C3G5N5_PILCF</name>
<feature type="domain" description="G" evidence="15">
    <location>
        <begin position="234"/>
        <end position="289"/>
    </location>
</feature>
<evidence type="ECO:0000256" key="12">
    <source>
        <dbReference type="ARBA" id="ARBA00022989"/>
    </source>
</evidence>
<dbReference type="GO" id="GO:0016787">
    <property type="term" value="F:hydrolase activity"/>
    <property type="evidence" value="ECO:0007669"/>
    <property type="project" value="UniProtKB-KW"/>
</dbReference>
<evidence type="ECO:0000256" key="4">
    <source>
        <dbReference type="ARBA" id="ARBA00022528"/>
    </source>
</evidence>
<dbReference type="OrthoDB" id="8954335at2759"/>
<evidence type="ECO:0000256" key="1">
    <source>
        <dbReference type="ARBA" id="ARBA00001946"/>
    </source>
</evidence>
<evidence type="ECO:0000256" key="3">
    <source>
        <dbReference type="ARBA" id="ARBA00022448"/>
    </source>
</evidence>
<organism evidence="16 17">
    <name type="scientific">Piloderma croceum (strain F 1598)</name>
    <dbReference type="NCBI Taxonomy" id="765440"/>
    <lineage>
        <taxon>Eukaryota</taxon>
        <taxon>Fungi</taxon>
        <taxon>Dikarya</taxon>
        <taxon>Basidiomycota</taxon>
        <taxon>Agaricomycotina</taxon>
        <taxon>Agaricomycetes</taxon>
        <taxon>Agaricomycetidae</taxon>
        <taxon>Atheliales</taxon>
        <taxon>Atheliaceae</taxon>
        <taxon>Piloderma</taxon>
    </lineage>
</organism>
<dbReference type="InterPro" id="IPR045058">
    <property type="entry name" value="GIMA/IAN/Toc"/>
</dbReference>
<evidence type="ECO:0000256" key="13">
    <source>
        <dbReference type="ARBA" id="ARBA00023136"/>
    </source>
</evidence>
<evidence type="ECO:0000256" key="2">
    <source>
        <dbReference type="ARBA" id="ARBA00004167"/>
    </source>
</evidence>
<dbReference type="GO" id="GO:0005525">
    <property type="term" value="F:GTP binding"/>
    <property type="evidence" value="ECO:0007669"/>
    <property type="project" value="InterPro"/>
</dbReference>
<dbReference type="Proteomes" id="UP000054166">
    <property type="component" value="Unassembled WGS sequence"/>
</dbReference>
<evidence type="ECO:0000256" key="9">
    <source>
        <dbReference type="ARBA" id="ARBA00022805"/>
    </source>
</evidence>
<evidence type="ECO:0000256" key="11">
    <source>
        <dbReference type="ARBA" id="ARBA00022927"/>
    </source>
</evidence>
<evidence type="ECO:0000256" key="8">
    <source>
        <dbReference type="ARBA" id="ARBA00022801"/>
    </source>
</evidence>
<proteinExistence type="predicted"/>
<evidence type="ECO:0000259" key="15">
    <source>
        <dbReference type="Pfam" id="PF01926"/>
    </source>
</evidence>
<dbReference type="InterPro" id="IPR006073">
    <property type="entry name" value="GTP-bd"/>
</dbReference>
<evidence type="ECO:0000256" key="7">
    <source>
        <dbReference type="ARBA" id="ARBA00022723"/>
    </source>
</evidence>
<dbReference type="AlphaFoldDB" id="A0A0C3G5N5"/>
<dbReference type="EMBL" id="KN832971">
    <property type="protein sequence ID" value="KIM91570.1"/>
    <property type="molecule type" value="Genomic_DNA"/>
</dbReference>
<evidence type="ECO:0000256" key="14">
    <source>
        <dbReference type="ARBA" id="ARBA00024013"/>
    </source>
</evidence>
<keyword evidence="13" id="KW-0472">Membrane</keyword>
<keyword evidence="12" id="KW-1133">Transmembrane helix</keyword>